<keyword evidence="3" id="KW-0812">Transmembrane</keyword>
<dbReference type="GO" id="GO:0070566">
    <property type="term" value="F:adenylyltransferase activity"/>
    <property type="evidence" value="ECO:0007669"/>
    <property type="project" value="TreeGrafter"/>
</dbReference>
<dbReference type="PROSITE" id="PS00455">
    <property type="entry name" value="AMP_BINDING"/>
    <property type="match status" value="1"/>
</dbReference>
<evidence type="ECO:0000259" key="4">
    <source>
        <dbReference type="PROSITE" id="PS50075"/>
    </source>
</evidence>
<dbReference type="GO" id="GO:0071766">
    <property type="term" value="P:Actinobacterium-type cell wall biogenesis"/>
    <property type="evidence" value="ECO:0007669"/>
    <property type="project" value="UniProtKB-ARBA"/>
</dbReference>
<organism evidence="5">
    <name type="scientific">Mesorhizobium sp. WSM2240</name>
    <dbReference type="NCBI Taxonomy" id="3228851"/>
    <lineage>
        <taxon>Bacteria</taxon>
        <taxon>Pseudomonadati</taxon>
        <taxon>Pseudomonadota</taxon>
        <taxon>Alphaproteobacteria</taxon>
        <taxon>Hyphomicrobiales</taxon>
        <taxon>Phyllobacteriaceae</taxon>
        <taxon>Mesorhizobium</taxon>
    </lineage>
</organism>
<evidence type="ECO:0000256" key="2">
    <source>
        <dbReference type="ARBA" id="ARBA00022598"/>
    </source>
</evidence>
<dbReference type="PROSITE" id="PS50075">
    <property type="entry name" value="CARRIER"/>
    <property type="match status" value="1"/>
</dbReference>
<sequence length="946" mass="102869">MVPTTTDDRRSREGDLIAIVREFVHELQPKRANAIDISPSSRIERDLGIDSLGRTELILRIERAFRVRLPTQIVGEADTVGDLINALEEAGARPGPAVTVQVPSGLPPVQAATKARTLVEVLDWHVAEHPDRLHLTVLQDDTTAMGAMTYAELAESARTVAAGLIRRNVEPGDRIALMLPTSLDFFSAFFGILYAGAVPVPIYPPMRLSQIEDHLRRQAGILSNAGARILITMQEGMGPAALLRGQVEILDSVESVANLSTEPPTIRLPPVTDDRSTALIQYTSGSTGDPKGVVLSHANLLANVRAMGAVMEASSADIFVSWLPLYHDMGLIGAWLGCLHFGAPLYAMSPLSFLVRPESWLWAMHRFRATLSASPNFGFEFSLNKIDDADLEGLDLSSLRMVANGAEPVSVQTLRRFIERFDPYGFKPGAMAPVYGLAENTVGLAFPPPGRPPIIDRVDRAALTGRGAAVPASPDDPKPLEIVACGHPLPDHEVRIVDGARYELGERQEGRLEFRGPSATAGYFENDTKTRELFHDGWLDSGDRAYVASGDIYITGRVKDIIIRAGRHIYPQEIEEAVAGIPGVRKGGVVVFGATDQSTGTERVVVVAETRETDQSARAELQKRAHEVATDIAGTPPDDLVLAPPRAVPKTSSGKIRRSAAKELYESGTIGAPQRSLWWQVVRLSLAGAGPQLKRLRRLLADVLYAGWWWIVVACSFLLAWLAVMLLPRLDWRWAAARMIARAALALAGVTITASGVEHIPGRNAMLVFNHSSYMDALVLAAVLPGEPAFVAKKELAGQVFAGPFLRRLGTLFVERYDVTGSLSDAESLTRAARQERILVFFPEGTFTRRPALSAFYLGAFKIAVDANLPVLPGIIRGTRSMLRGDQWFPRRTPVTIEISAPIAPSGTDFESILRLRDAARQAILARCGEPDLGEMVKPTRSVAEA</sequence>
<dbReference type="Pfam" id="PF01553">
    <property type="entry name" value="Acyltransferase"/>
    <property type="match status" value="1"/>
</dbReference>
<dbReference type="FunFam" id="3.40.50.12780:FF:000013">
    <property type="entry name" value="Long-chain-fatty-acid--AMP ligase FadD32"/>
    <property type="match status" value="1"/>
</dbReference>
<dbReference type="PANTHER" id="PTHR22754">
    <property type="entry name" value="DISCO-INTERACTING PROTEIN 2 DIP2 -RELATED"/>
    <property type="match status" value="1"/>
</dbReference>
<dbReference type="SUPFAM" id="SSF47336">
    <property type="entry name" value="ACP-like"/>
    <property type="match status" value="1"/>
</dbReference>
<comment type="similarity">
    <text evidence="1">Belongs to the ATP-dependent AMP-binding enzyme family.</text>
</comment>
<dbReference type="CDD" id="cd05931">
    <property type="entry name" value="FAAL"/>
    <property type="match status" value="1"/>
</dbReference>
<protein>
    <submittedName>
        <fullName evidence="5">AMP-binding protein</fullName>
    </submittedName>
</protein>
<dbReference type="Gene3D" id="1.10.1200.10">
    <property type="entry name" value="ACP-like"/>
    <property type="match status" value="1"/>
</dbReference>
<dbReference type="Gene3D" id="3.40.50.12780">
    <property type="entry name" value="N-terminal domain of ligase-like"/>
    <property type="match status" value="1"/>
</dbReference>
<dbReference type="InterPro" id="IPR020845">
    <property type="entry name" value="AMP-binding_CS"/>
</dbReference>
<dbReference type="InterPro" id="IPR002123">
    <property type="entry name" value="Plipid/glycerol_acylTrfase"/>
</dbReference>
<dbReference type="SUPFAM" id="SSF69593">
    <property type="entry name" value="Glycerol-3-phosphate (1)-acyltransferase"/>
    <property type="match status" value="1"/>
</dbReference>
<dbReference type="InterPro" id="IPR009081">
    <property type="entry name" value="PP-bd_ACP"/>
</dbReference>
<name>A0AAU8CLX9_9HYPH</name>
<feature type="transmembrane region" description="Helical" evidence="3">
    <location>
        <begin position="175"/>
        <end position="197"/>
    </location>
</feature>
<dbReference type="InterPro" id="IPR040097">
    <property type="entry name" value="FAAL/FAAC"/>
</dbReference>
<feature type="transmembrane region" description="Helical" evidence="3">
    <location>
        <begin position="739"/>
        <end position="757"/>
    </location>
</feature>
<dbReference type="InterPro" id="IPR045851">
    <property type="entry name" value="AMP-bd_C_sf"/>
</dbReference>
<dbReference type="InterPro" id="IPR036736">
    <property type="entry name" value="ACP-like_sf"/>
</dbReference>
<dbReference type="GO" id="GO:0016746">
    <property type="term" value="F:acyltransferase activity"/>
    <property type="evidence" value="ECO:0007669"/>
    <property type="project" value="InterPro"/>
</dbReference>
<dbReference type="InterPro" id="IPR042099">
    <property type="entry name" value="ANL_N_sf"/>
</dbReference>
<evidence type="ECO:0000256" key="3">
    <source>
        <dbReference type="SAM" id="Phobius"/>
    </source>
</evidence>
<dbReference type="Pfam" id="PF00550">
    <property type="entry name" value="PP-binding"/>
    <property type="match status" value="1"/>
</dbReference>
<evidence type="ECO:0000256" key="1">
    <source>
        <dbReference type="ARBA" id="ARBA00006432"/>
    </source>
</evidence>
<gene>
    <name evidence="5" type="ORF">ABVK50_21710</name>
</gene>
<dbReference type="InterPro" id="IPR000873">
    <property type="entry name" value="AMP-dep_synth/lig_dom"/>
</dbReference>
<feature type="transmembrane region" description="Helical" evidence="3">
    <location>
        <begin position="703"/>
        <end position="727"/>
    </location>
</feature>
<dbReference type="GO" id="GO:0005886">
    <property type="term" value="C:plasma membrane"/>
    <property type="evidence" value="ECO:0007669"/>
    <property type="project" value="TreeGrafter"/>
</dbReference>
<proteinExistence type="inferred from homology"/>
<feature type="domain" description="Carrier" evidence="4">
    <location>
        <begin position="10"/>
        <end position="91"/>
    </location>
</feature>
<dbReference type="SMART" id="SM00563">
    <property type="entry name" value="PlsC"/>
    <property type="match status" value="1"/>
</dbReference>
<keyword evidence="3" id="KW-0472">Membrane</keyword>
<dbReference type="AlphaFoldDB" id="A0AAU8CLX9"/>
<dbReference type="CDD" id="cd07989">
    <property type="entry name" value="LPLAT_AGPAT-like"/>
    <property type="match status" value="1"/>
</dbReference>
<dbReference type="GO" id="GO:0006633">
    <property type="term" value="P:fatty acid biosynthetic process"/>
    <property type="evidence" value="ECO:0007669"/>
    <property type="project" value="TreeGrafter"/>
</dbReference>
<dbReference type="GO" id="GO:0016874">
    <property type="term" value="F:ligase activity"/>
    <property type="evidence" value="ECO:0007669"/>
    <property type="project" value="UniProtKB-KW"/>
</dbReference>
<dbReference type="RefSeq" id="WP_353644608.1">
    <property type="nucleotide sequence ID" value="NZ_CP159253.1"/>
</dbReference>
<keyword evidence="3" id="KW-1133">Transmembrane helix</keyword>
<dbReference type="Pfam" id="PF00501">
    <property type="entry name" value="AMP-binding"/>
    <property type="match status" value="1"/>
</dbReference>
<dbReference type="Gene3D" id="3.30.300.30">
    <property type="match status" value="1"/>
</dbReference>
<evidence type="ECO:0000313" key="5">
    <source>
        <dbReference type="EMBL" id="XCG47851.1"/>
    </source>
</evidence>
<dbReference type="SUPFAM" id="SSF56801">
    <property type="entry name" value="Acetyl-CoA synthetase-like"/>
    <property type="match status" value="1"/>
</dbReference>
<accession>A0AAU8CLX9</accession>
<dbReference type="EMBL" id="CP159253">
    <property type="protein sequence ID" value="XCG47851.1"/>
    <property type="molecule type" value="Genomic_DNA"/>
</dbReference>
<reference evidence="5" key="1">
    <citation type="submission" date="2024-06" db="EMBL/GenBank/DDBJ databases">
        <title>Mesorhizobium karijinii sp. nov., a symbiont of the iconic Swainsona formosa from arid Australia.</title>
        <authorList>
            <person name="Hill Y.J."/>
            <person name="Watkin E.L.J."/>
            <person name="O'Hara G.W."/>
            <person name="Terpolilli J."/>
            <person name="Tye M.L."/>
            <person name="Kohlmeier M.G."/>
        </authorList>
    </citation>
    <scope>NUCLEOTIDE SEQUENCE</scope>
    <source>
        <strain evidence="5">WSM2240</strain>
    </source>
</reference>
<keyword evidence="2" id="KW-0436">Ligase</keyword>
<dbReference type="PANTHER" id="PTHR22754:SF32">
    <property type="entry name" value="DISCO-INTERACTING PROTEIN 2"/>
    <property type="match status" value="1"/>
</dbReference>